<feature type="compositionally biased region" description="Polar residues" evidence="1">
    <location>
        <begin position="57"/>
        <end position="67"/>
    </location>
</feature>
<dbReference type="EMBL" id="WIXE01012527">
    <property type="protein sequence ID" value="KAK5975868.1"/>
    <property type="molecule type" value="Genomic_DNA"/>
</dbReference>
<dbReference type="AlphaFoldDB" id="A0AAN8FUF6"/>
<protein>
    <submittedName>
        <fullName evidence="2">Uncharacterized protein</fullName>
    </submittedName>
</protein>
<evidence type="ECO:0000256" key="1">
    <source>
        <dbReference type="SAM" id="MobiDB-lite"/>
    </source>
</evidence>
<comment type="caution">
    <text evidence="2">The sequence shown here is derived from an EMBL/GenBank/DDBJ whole genome shotgun (WGS) entry which is preliminary data.</text>
</comment>
<feature type="compositionally biased region" description="Polar residues" evidence="1">
    <location>
        <begin position="79"/>
        <end position="95"/>
    </location>
</feature>
<gene>
    <name evidence="2" type="ORF">GCK32_018736</name>
</gene>
<name>A0AAN8FUF6_TRICO</name>
<accession>A0AAN8FUF6</accession>
<organism evidence="2 3">
    <name type="scientific">Trichostrongylus colubriformis</name>
    <name type="common">Black scour worm</name>
    <dbReference type="NCBI Taxonomy" id="6319"/>
    <lineage>
        <taxon>Eukaryota</taxon>
        <taxon>Metazoa</taxon>
        <taxon>Ecdysozoa</taxon>
        <taxon>Nematoda</taxon>
        <taxon>Chromadorea</taxon>
        <taxon>Rhabditida</taxon>
        <taxon>Rhabditina</taxon>
        <taxon>Rhabditomorpha</taxon>
        <taxon>Strongyloidea</taxon>
        <taxon>Trichostrongylidae</taxon>
        <taxon>Trichostrongylus</taxon>
    </lineage>
</organism>
<feature type="region of interest" description="Disordered" evidence="1">
    <location>
        <begin position="1"/>
        <end position="124"/>
    </location>
</feature>
<evidence type="ECO:0000313" key="3">
    <source>
        <dbReference type="Proteomes" id="UP001331761"/>
    </source>
</evidence>
<evidence type="ECO:0000313" key="2">
    <source>
        <dbReference type="EMBL" id="KAK5975868.1"/>
    </source>
</evidence>
<proteinExistence type="predicted"/>
<dbReference type="Proteomes" id="UP001331761">
    <property type="component" value="Unassembled WGS sequence"/>
</dbReference>
<sequence>MQQACICINSEGRTKRKTASHVDEASDPSNTPTRQKVSVQNMMRVLRGRVVPPLPQGASTPATSSLPHATVASVPPVPTSDNNAPSTPTLENPSESMAPAQQLPNPSEADSSEGSEDPKEPDLS</sequence>
<feature type="compositionally biased region" description="Polar residues" evidence="1">
    <location>
        <begin position="27"/>
        <end position="41"/>
    </location>
</feature>
<reference evidence="2 3" key="1">
    <citation type="submission" date="2019-10" db="EMBL/GenBank/DDBJ databases">
        <title>Assembly and Annotation for the nematode Trichostrongylus colubriformis.</title>
        <authorList>
            <person name="Martin J."/>
        </authorList>
    </citation>
    <scope>NUCLEOTIDE SEQUENCE [LARGE SCALE GENOMIC DNA]</scope>
    <source>
        <strain evidence="2">G859</strain>
        <tissue evidence="2">Whole worm</tissue>
    </source>
</reference>
<keyword evidence="3" id="KW-1185">Reference proteome</keyword>